<dbReference type="PANTHER" id="PTHR22761:SF96">
    <property type="entry name" value="BCDNA.GH08385"/>
    <property type="match status" value="1"/>
</dbReference>
<dbReference type="GO" id="GO:0009898">
    <property type="term" value="C:cytoplasmic side of plasma membrane"/>
    <property type="evidence" value="ECO:0007669"/>
    <property type="project" value="TreeGrafter"/>
</dbReference>
<keyword evidence="4" id="KW-1185">Reference proteome</keyword>
<dbReference type="KEGG" id="hir:HETIRDRAFT_122216"/>
<dbReference type="PANTHER" id="PTHR22761">
    <property type="entry name" value="CHARGED MULTIVESICULAR BODY PROTEIN"/>
    <property type="match status" value="1"/>
</dbReference>
<dbReference type="EMBL" id="KI925455">
    <property type="protein sequence ID" value="ETW86097.1"/>
    <property type="molecule type" value="Genomic_DNA"/>
</dbReference>
<feature type="coiled-coil region" evidence="1">
    <location>
        <begin position="264"/>
        <end position="298"/>
    </location>
</feature>
<dbReference type="AlphaFoldDB" id="W4KJR4"/>
<dbReference type="Gene3D" id="6.10.140.1230">
    <property type="match status" value="1"/>
</dbReference>
<sequence length="465" mass="51582">MPPTSSISSKQFLSLPNFTGTSPSRLQSLYSDISRQKHSNPTSYQSNVSWWRATLEAIVAKGWQPNSSDKLVLHVDQSLPDYLRYEGTGKPLCLGTVIAELSSSLLAIPLSQFLGATQSVYDKGWLPLRIASYVIGKPLWWALQQANIVGTDEGGHESDAERWRKVKGEYVVLALVERAAESVLERQRQIAGSLADTLFNFDSFRVEFSGNALEGVTLSDMDIKVLVKFLERDKSAVVVDKEVIKFIDASTTEPLEITAVDRGILELKTVVANLDKQIERIQRKMDECTEKAIVALRQKRKELALSYIRSRKLSEDLLRQRLGSIETLQSTLIRVEAAAGDIQIMKSYESSTTTLRTLLAHPSLQRDTIDQTLDALAAANADAKHVDDAIRMGGDIAMAEAGIEIDDAELEAELAKLVEEGEREQLEKADMDRLARQHMQKDAVPEQEPVVSKDSYGAVPVLENA</sequence>
<evidence type="ECO:0000313" key="3">
    <source>
        <dbReference type="EMBL" id="ETW86097.1"/>
    </source>
</evidence>
<dbReference type="GeneID" id="20666772"/>
<dbReference type="FunCoup" id="W4KJR4">
    <property type="interactions" value="64"/>
</dbReference>
<feature type="compositionally biased region" description="Basic and acidic residues" evidence="2">
    <location>
        <begin position="434"/>
        <end position="444"/>
    </location>
</feature>
<dbReference type="Proteomes" id="UP000030671">
    <property type="component" value="Unassembled WGS sequence"/>
</dbReference>
<proteinExistence type="predicted"/>
<name>W4KJR4_HETIT</name>
<accession>W4KJR4</accession>
<dbReference type="InterPro" id="IPR005024">
    <property type="entry name" value="Snf7_fam"/>
</dbReference>
<organism evidence="3 4">
    <name type="scientific">Heterobasidion irregulare (strain TC 32-1)</name>
    <dbReference type="NCBI Taxonomy" id="747525"/>
    <lineage>
        <taxon>Eukaryota</taxon>
        <taxon>Fungi</taxon>
        <taxon>Dikarya</taxon>
        <taxon>Basidiomycota</taxon>
        <taxon>Agaricomycotina</taxon>
        <taxon>Agaricomycetes</taxon>
        <taxon>Russulales</taxon>
        <taxon>Bondarzewiaceae</taxon>
        <taxon>Heterobasidion</taxon>
        <taxon>Heterobasidion annosum species complex</taxon>
    </lineage>
</organism>
<evidence type="ECO:0000256" key="2">
    <source>
        <dbReference type="SAM" id="MobiDB-lite"/>
    </source>
</evidence>
<keyword evidence="1" id="KW-0175">Coiled coil</keyword>
<evidence type="ECO:0008006" key="5">
    <source>
        <dbReference type="Google" id="ProtNLM"/>
    </source>
</evidence>
<dbReference type="RefSeq" id="XP_009542873.1">
    <property type="nucleotide sequence ID" value="XM_009544578.1"/>
</dbReference>
<dbReference type="eggNOG" id="KOG2911">
    <property type="taxonomic scope" value="Eukaryota"/>
</dbReference>
<dbReference type="GO" id="GO:0032511">
    <property type="term" value="P:late endosome to vacuole transport via multivesicular body sorting pathway"/>
    <property type="evidence" value="ECO:0007669"/>
    <property type="project" value="TreeGrafter"/>
</dbReference>
<reference evidence="3 4" key="1">
    <citation type="journal article" date="2012" name="New Phytol.">
        <title>Insight into trade-off between wood decay and parasitism from the genome of a fungal forest pathogen.</title>
        <authorList>
            <person name="Olson A."/>
            <person name="Aerts A."/>
            <person name="Asiegbu F."/>
            <person name="Belbahri L."/>
            <person name="Bouzid O."/>
            <person name="Broberg A."/>
            <person name="Canback B."/>
            <person name="Coutinho P.M."/>
            <person name="Cullen D."/>
            <person name="Dalman K."/>
            <person name="Deflorio G."/>
            <person name="van Diepen L.T."/>
            <person name="Dunand C."/>
            <person name="Duplessis S."/>
            <person name="Durling M."/>
            <person name="Gonthier P."/>
            <person name="Grimwood J."/>
            <person name="Fossdal C.G."/>
            <person name="Hansson D."/>
            <person name="Henrissat B."/>
            <person name="Hietala A."/>
            <person name="Himmelstrand K."/>
            <person name="Hoffmeister D."/>
            <person name="Hogberg N."/>
            <person name="James T.Y."/>
            <person name="Karlsson M."/>
            <person name="Kohler A."/>
            <person name="Kues U."/>
            <person name="Lee Y.H."/>
            <person name="Lin Y.C."/>
            <person name="Lind M."/>
            <person name="Lindquist E."/>
            <person name="Lombard V."/>
            <person name="Lucas S."/>
            <person name="Lunden K."/>
            <person name="Morin E."/>
            <person name="Murat C."/>
            <person name="Park J."/>
            <person name="Raffaello T."/>
            <person name="Rouze P."/>
            <person name="Salamov A."/>
            <person name="Schmutz J."/>
            <person name="Solheim H."/>
            <person name="Stahlberg J."/>
            <person name="Velez H."/>
            <person name="de Vries R.P."/>
            <person name="Wiebenga A."/>
            <person name="Woodward S."/>
            <person name="Yakovlev I."/>
            <person name="Garbelotto M."/>
            <person name="Martin F."/>
            <person name="Grigoriev I.V."/>
            <person name="Stenlid J."/>
        </authorList>
    </citation>
    <scope>NUCLEOTIDE SEQUENCE [LARGE SCALE GENOMIC DNA]</scope>
    <source>
        <strain evidence="3 4">TC 32-1</strain>
    </source>
</reference>
<evidence type="ECO:0000313" key="4">
    <source>
        <dbReference type="Proteomes" id="UP000030671"/>
    </source>
</evidence>
<dbReference type="STRING" id="747525.W4KJR4"/>
<protein>
    <recommendedName>
        <fullName evidence="5">Snf7-domain-containing protein</fullName>
    </recommendedName>
</protein>
<dbReference type="Pfam" id="PF03357">
    <property type="entry name" value="Snf7"/>
    <property type="match status" value="1"/>
</dbReference>
<dbReference type="OrthoDB" id="10250120at2759"/>
<dbReference type="GO" id="GO:0000815">
    <property type="term" value="C:ESCRT III complex"/>
    <property type="evidence" value="ECO:0007669"/>
    <property type="project" value="TreeGrafter"/>
</dbReference>
<dbReference type="HOGENOM" id="CLU_021165_1_0_1"/>
<dbReference type="GO" id="GO:0005771">
    <property type="term" value="C:multivesicular body"/>
    <property type="evidence" value="ECO:0007669"/>
    <property type="project" value="TreeGrafter"/>
</dbReference>
<gene>
    <name evidence="3" type="ORF">HETIRDRAFT_122216</name>
</gene>
<evidence type="ECO:0000256" key="1">
    <source>
        <dbReference type="SAM" id="Coils"/>
    </source>
</evidence>
<dbReference type="InParanoid" id="W4KJR4"/>
<feature type="region of interest" description="Disordered" evidence="2">
    <location>
        <begin position="434"/>
        <end position="465"/>
    </location>
</feature>
<dbReference type="Pfam" id="PF25880">
    <property type="entry name" value="WHD_CHMP7_1st"/>
    <property type="match status" value="1"/>
</dbReference>
<dbReference type="GO" id="GO:0006900">
    <property type="term" value="P:vesicle budding from membrane"/>
    <property type="evidence" value="ECO:0007669"/>
    <property type="project" value="TreeGrafter"/>
</dbReference>